<protein>
    <submittedName>
        <fullName evidence="1">Uncharacterized protein</fullName>
    </submittedName>
</protein>
<evidence type="ECO:0000313" key="2">
    <source>
        <dbReference type="Proteomes" id="UP000309128"/>
    </source>
</evidence>
<sequence>MPAEGVPPRQNAPAPFVLVESCQEVYRVARHSGTRDTTEGVRSVVLDGAALRLELKSVAESPELVGF</sequence>
<dbReference type="OrthoDB" id="3530575at2"/>
<proteinExistence type="predicted"/>
<keyword evidence="2" id="KW-1185">Reference proteome</keyword>
<accession>A0A5S4FU30</accession>
<organism evidence="1 2">
    <name type="scientific">Nonomuraea turkmeniaca</name>
    <dbReference type="NCBI Taxonomy" id="103838"/>
    <lineage>
        <taxon>Bacteria</taxon>
        <taxon>Bacillati</taxon>
        <taxon>Actinomycetota</taxon>
        <taxon>Actinomycetes</taxon>
        <taxon>Streptosporangiales</taxon>
        <taxon>Streptosporangiaceae</taxon>
        <taxon>Nonomuraea</taxon>
    </lineage>
</organism>
<dbReference type="RefSeq" id="WP_138664897.1">
    <property type="nucleotide sequence ID" value="NZ_VCKY01000011.1"/>
</dbReference>
<dbReference type="EMBL" id="VCKY01000011">
    <property type="protein sequence ID" value="TMR24266.1"/>
    <property type="molecule type" value="Genomic_DNA"/>
</dbReference>
<dbReference type="Proteomes" id="UP000309128">
    <property type="component" value="Unassembled WGS sequence"/>
</dbReference>
<name>A0A5S4FU30_9ACTN</name>
<comment type="caution">
    <text evidence="1">The sequence shown here is derived from an EMBL/GenBank/DDBJ whole genome shotgun (WGS) entry which is preliminary data.</text>
</comment>
<dbReference type="AlphaFoldDB" id="A0A5S4FU30"/>
<evidence type="ECO:0000313" key="1">
    <source>
        <dbReference type="EMBL" id="TMR24266.1"/>
    </source>
</evidence>
<reference evidence="1 2" key="1">
    <citation type="submission" date="2019-05" db="EMBL/GenBank/DDBJ databases">
        <title>Draft genome sequence of Nonomuraea turkmeniaca DSM 43926.</title>
        <authorList>
            <person name="Saricaoglu S."/>
            <person name="Isik K."/>
        </authorList>
    </citation>
    <scope>NUCLEOTIDE SEQUENCE [LARGE SCALE GENOMIC DNA]</scope>
    <source>
        <strain evidence="1 2">DSM 43926</strain>
    </source>
</reference>
<gene>
    <name evidence="1" type="ORF">ETD86_04975</name>
</gene>